<evidence type="ECO:0000313" key="2">
    <source>
        <dbReference type="EMBL" id="MFC4689055.1"/>
    </source>
</evidence>
<organism evidence="2 3">
    <name type="scientific">Dokdonia genika</name>
    <dbReference type="NCBI Taxonomy" id="308113"/>
    <lineage>
        <taxon>Bacteria</taxon>
        <taxon>Pseudomonadati</taxon>
        <taxon>Bacteroidota</taxon>
        <taxon>Flavobacteriia</taxon>
        <taxon>Flavobacteriales</taxon>
        <taxon>Flavobacteriaceae</taxon>
        <taxon>Dokdonia</taxon>
    </lineage>
</organism>
<dbReference type="NCBIfam" id="NF011765">
    <property type="entry name" value="PRK15219.1"/>
    <property type="match status" value="1"/>
</dbReference>
<dbReference type="RefSeq" id="WP_298350048.1">
    <property type="nucleotide sequence ID" value="NZ_JBHSHB010000007.1"/>
</dbReference>
<dbReference type="Gene3D" id="3.40.1050.10">
    <property type="entry name" value="Carbonic anhydrase"/>
    <property type="match status" value="1"/>
</dbReference>
<comment type="similarity">
    <text evidence="1">Belongs to the beta-class carbonic anhydrase family.</text>
</comment>
<dbReference type="EMBL" id="JBHSHB010000007">
    <property type="protein sequence ID" value="MFC4689055.1"/>
    <property type="molecule type" value="Genomic_DNA"/>
</dbReference>
<sequence length="208" mass="22165">MKTFNKAIQDATTPQGALDILKEGNKRFVAAKAADRNLLDQVKDTTGGQWPHSVVLSCIDSRVPAELVFDQGIGDIFSARVAGNIVNEDVLGSIEYGCKVAGSKLVVVLGHTMCGAVKGACDDVQLGNITALLSKIRPAVHAVEEPKDAADRTSANKTFVNDVVTKNVHLTIEKMRADSPLLTEMENDGDIKIVGGVYDISNGEVTFV</sequence>
<accession>A0ABV9L7E8</accession>
<comment type="caution">
    <text evidence="2">The sequence shown here is derived from an EMBL/GenBank/DDBJ whole genome shotgun (WGS) entry which is preliminary data.</text>
</comment>
<dbReference type="InterPro" id="IPR036874">
    <property type="entry name" value="Carbonic_anhydrase_sf"/>
</dbReference>
<dbReference type="PANTHER" id="PTHR11002">
    <property type="entry name" value="CARBONIC ANHYDRASE"/>
    <property type="match status" value="1"/>
</dbReference>
<dbReference type="SMART" id="SM00947">
    <property type="entry name" value="Pro_CA"/>
    <property type="match status" value="1"/>
</dbReference>
<proteinExistence type="inferred from homology"/>
<reference evidence="3" key="1">
    <citation type="journal article" date="2019" name="Int. J. Syst. Evol. Microbiol.">
        <title>The Global Catalogue of Microorganisms (GCM) 10K type strain sequencing project: providing services to taxonomists for standard genome sequencing and annotation.</title>
        <authorList>
            <consortium name="The Broad Institute Genomics Platform"/>
            <consortium name="The Broad Institute Genome Sequencing Center for Infectious Disease"/>
            <person name="Wu L."/>
            <person name="Ma J."/>
        </authorList>
    </citation>
    <scope>NUCLEOTIDE SEQUENCE [LARGE SCALE GENOMIC DNA]</scope>
    <source>
        <strain evidence="3">CGMCC 4.7427</strain>
    </source>
</reference>
<dbReference type="InterPro" id="IPR001765">
    <property type="entry name" value="Carbonic_anhydrase"/>
</dbReference>
<dbReference type="Pfam" id="PF00484">
    <property type="entry name" value="Pro_CA"/>
    <property type="match status" value="1"/>
</dbReference>
<dbReference type="SUPFAM" id="SSF53056">
    <property type="entry name" value="beta-carbonic anhydrase, cab"/>
    <property type="match status" value="1"/>
</dbReference>
<name>A0ABV9L7E8_9FLAO</name>
<protein>
    <submittedName>
        <fullName evidence="2">Carbonic anhydrase family protein</fullName>
    </submittedName>
</protein>
<evidence type="ECO:0000313" key="3">
    <source>
        <dbReference type="Proteomes" id="UP001595878"/>
    </source>
</evidence>
<dbReference type="PANTHER" id="PTHR11002:SF79">
    <property type="entry name" value="CARBONIC ANHYDRASE 2"/>
    <property type="match status" value="1"/>
</dbReference>
<evidence type="ECO:0000256" key="1">
    <source>
        <dbReference type="ARBA" id="ARBA00006217"/>
    </source>
</evidence>
<dbReference type="CDD" id="cd03378">
    <property type="entry name" value="beta_CA_cladeC"/>
    <property type="match status" value="1"/>
</dbReference>
<dbReference type="Proteomes" id="UP001595878">
    <property type="component" value="Unassembled WGS sequence"/>
</dbReference>
<gene>
    <name evidence="2" type="ORF">ACFO5T_01310</name>
</gene>
<keyword evidence="3" id="KW-1185">Reference proteome</keyword>